<keyword evidence="3" id="KW-1185">Reference proteome</keyword>
<dbReference type="EMBL" id="CP088100">
    <property type="protein sequence ID" value="UFW90768.1"/>
    <property type="molecule type" value="Genomic_DNA"/>
</dbReference>
<dbReference type="InterPro" id="IPR008523">
    <property type="entry name" value="DUF805"/>
</dbReference>
<protein>
    <submittedName>
        <fullName evidence="2">DUF805 domain-containing protein</fullName>
    </submittedName>
</protein>
<name>A0ABY3QXM9_9BRAD</name>
<keyword evidence="1" id="KW-0472">Membrane</keyword>
<keyword evidence="1" id="KW-0812">Transmembrane</keyword>
<dbReference type="RefSeq" id="WP_063983650.1">
    <property type="nucleotide sequence ID" value="NZ_CP088100.1"/>
</dbReference>
<feature type="transmembrane region" description="Helical" evidence="1">
    <location>
        <begin position="74"/>
        <end position="96"/>
    </location>
</feature>
<dbReference type="Pfam" id="PF05656">
    <property type="entry name" value="DUF805"/>
    <property type="match status" value="1"/>
</dbReference>
<proteinExistence type="predicted"/>
<evidence type="ECO:0000313" key="2">
    <source>
        <dbReference type="EMBL" id="UFW90768.1"/>
    </source>
</evidence>
<evidence type="ECO:0000313" key="3">
    <source>
        <dbReference type="Proteomes" id="UP001430990"/>
    </source>
</evidence>
<feature type="transmembrane region" description="Helical" evidence="1">
    <location>
        <begin position="20"/>
        <end position="39"/>
    </location>
</feature>
<reference evidence="2" key="1">
    <citation type="submission" date="2021-11" db="EMBL/GenBank/DDBJ databases">
        <title>Australian commercial rhizobial inoculants.</title>
        <authorList>
            <person name="Kohlmeier M.G."/>
            <person name="O'Hara G.W."/>
            <person name="Colombi E."/>
            <person name="Ramsay J.P."/>
            <person name="Terpolilli J."/>
        </authorList>
    </citation>
    <scope>NUCLEOTIDE SEQUENCE</scope>
    <source>
        <strain evidence="2">CC829</strain>
    </source>
</reference>
<dbReference type="Proteomes" id="UP001430990">
    <property type="component" value="Chromosome"/>
</dbReference>
<dbReference type="PANTHER" id="PTHR34980">
    <property type="entry name" value="INNER MEMBRANE PROTEIN-RELATED-RELATED"/>
    <property type="match status" value="1"/>
</dbReference>
<gene>
    <name evidence="2" type="ORF">BjapCC829_20420</name>
</gene>
<evidence type="ECO:0000256" key="1">
    <source>
        <dbReference type="SAM" id="Phobius"/>
    </source>
</evidence>
<organism evidence="2 3">
    <name type="scientific">Bradyrhizobium barranii</name>
    <dbReference type="NCBI Taxonomy" id="2992140"/>
    <lineage>
        <taxon>Bacteria</taxon>
        <taxon>Pseudomonadati</taxon>
        <taxon>Pseudomonadota</taxon>
        <taxon>Alphaproteobacteria</taxon>
        <taxon>Hyphomicrobiales</taxon>
        <taxon>Nitrobacteraceae</taxon>
        <taxon>Bradyrhizobium</taxon>
    </lineage>
</organism>
<feature type="transmembrane region" description="Helical" evidence="1">
    <location>
        <begin position="45"/>
        <end position="62"/>
    </location>
</feature>
<sequence length="106" mass="12058">MEILRFLFSFSGRVSRFDYVFRFLIPLAVVHAVVIVLVPPLQFNVAFGVLVLLSLWPSWAVGAKRCHDRGRSGWFQLIVLIPIVGPLRLLIELVFLPSVEKTISRP</sequence>
<accession>A0ABY3QXM9</accession>
<keyword evidence="1" id="KW-1133">Transmembrane helix</keyword>